<dbReference type="EMBL" id="CM047737">
    <property type="protein sequence ID" value="KAJ0048857.1"/>
    <property type="molecule type" value="Genomic_DNA"/>
</dbReference>
<accession>A0ACC0ZE28</accession>
<reference evidence="2" key="1">
    <citation type="journal article" date="2023" name="G3 (Bethesda)">
        <title>Genome assembly and association tests identify interacting loci associated with vigor, precocity, and sex in interspecific pistachio rootstocks.</title>
        <authorList>
            <person name="Palmer W."/>
            <person name="Jacygrad E."/>
            <person name="Sagayaradj S."/>
            <person name="Cavanaugh K."/>
            <person name="Han R."/>
            <person name="Bertier L."/>
            <person name="Beede B."/>
            <person name="Kafkas S."/>
            <person name="Golino D."/>
            <person name="Preece J."/>
            <person name="Michelmore R."/>
        </authorList>
    </citation>
    <scope>NUCLEOTIDE SEQUENCE [LARGE SCALE GENOMIC DNA]</scope>
</reference>
<protein>
    <submittedName>
        <fullName evidence="1">Uncharacterized protein</fullName>
    </submittedName>
</protein>
<keyword evidence="2" id="KW-1185">Reference proteome</keyword>
<gene>
    <name evidence="1" type="ORF">Pint_15371</name>
</gene>
<dbReference type="Proteomes" id="UP001163603">
    <property type="component" value="Chromosome 2"/>
</dbReference>
<organism evidence="1 2">
    <name type="scientific">Pistacia integerrima</name>
    <dbReference type="NCBI Taxonomy" id="434235"/>
    <lineage>
        <taxon>Eukaryota</taxon>
        <taxon>Viridiplantae</taxon>
        <taxon>Streptophyta</taxon>
        <taxon>Embryophyta</taxon>
        <taxon>Tracheophyta</taxon>
        <taxon>Spermatophyta</taxon>
        <taxon>Magnoliopsida</taxon>
        <taxon>eudicotyledons</taxon>
        <taxon>Gunneridae</taxon>
        <taxon>Pentapetalae</taxon>
        <taxon>rosids</taxon>
        <taxon>malvids</taxon>
        <taxon>Sapindales</taxon>
        <taxon>Anacardiaceae</taxon>
        <taxon>Pistacia</taxon>
    </lineage>
</organism>
<name>A0ACC0ZE28_9ROSI</name>
<evidence type="ECO:0000313" key="2">
    <source>
        <dbReference type="Proteomes" id="UP001163603"/>
    </source>
</evidence>
<proteinExistence type="predicted"/>
<sequence length="210" mass="23728">MLMWRFKAPNIHLQFQLTFSQRTLIKHLSPSIPNTFNSHRAGAKAKTLTTTRVLNYSHFETLNSHQQEQIHLYVDSLLQWNERMNLTAVKEVNEVMERHIEDSLAIIPPICNNYTSHCSDSSDNISLVDVGTGAGLPGLVLAIACPGWKVTLLESMNKRCVFLEHAVSLTGLSNVEVVRGRAEVIILILLKNLISFCFCIVKHMDMLMLD</sequence>
<comment type="caution">
    <text evidence="1">The sequence shown here is derived from an EMBL/GenBank/DDBJ whole genome shotgun (WGS) entry which is preliminary data.</text>
</comment>
<evidence type="ECO:0000313" key="1">
    <source>
        <dbReference type="EMBL" id="KAJ0048857.1"/>
    </source>
</evidence>